<feature type="region of interest" description="Disordered" evidence="1">
    <location>
        <begin position="75"/>
        <end position="131"/>
    </location>
</feature>
<feature type="domain" description="ARC105/Med15 mediator subunit C-terminal" evidence="2">
    <location>
        <begin position="637"/>
        <end position="729"/>
    </location>
</feature>
<feature type="compositionally biased region" description="Low complexity" evidence="1">
    <location>
        <begin position="349"/>
        <end position="358"/>
    </location>
</feature>
<evidence type="ECO:0000313" key="5">
    <source>
        <dbReference type="Proteomes" id="UP000663828"/>
    </source>
</evidence>
<reference evidence="4" key="1">
    <citation type="submission" date="2021-02" db="EMBL/GenBank/DDBJ databases">
        <authorList>
            <person name="Nowell W R."/>
        </authorList>
    </citation>
    <scope>NUCLEOTIDE SEQUENCE</scope>
</reference>
<evidence type="ECO:0000313" key="3">
    <source>
        <dbReference type="EMBL" id="CAF0970691.1"/>
    </source>
</evidence>
<gene>
    <name evidence="3" type="ORF">EDS130_LOCUS13351</name>
    <name evidence="4" type="ORF">XAT740_LOCUS21529</name>
</gene>
<dbReference type="Proteomes" id="UP000663852">
    <property type="component" value="Unassembled WGS sequence"/>
</dbReference>
<dbReference type="Pfam" id="PF21539">
    <property type="entry name" value="Med15_C"/>
    <property type="match status" value="1"/>
</dbReference>
<comment type="caution">
    <text evidence="4">The sequence shown here is derived from an EMBL/GenBank/DDBJ whole genome shotgun (WGS) entry which is preliminary data.</text>
</comment>
<sequence>MMNSDGSAPPDDQQRISDSDRENFIARLTNIFGGNRELALNFDEDAFNRSGGKLLLYRRVLQALVQRRNQQAQQQQQQQQQQTMMNSQGQQQMYMQPQPSQTSAMPQQIQQQQQLPPTNQSSYTMQSSTSMIQSTPMMNIKQEPQSSLGNIQARQTMQNLVMQQQQQQAPLLIKQEVTTQSLQQQQQQIGLQIPQMRPQQQQLQQPQQMSLAPSQFMHQQPQQQQPISTSLAPPQPAPPQPAPTPQRTLAQHLQQVRQQNHLNQQQQEPPGSSQLQQQLQPTNSSVLPQSSSSSAAASGSQDEILQHLLSSPNPPKQPPSTAQSVVQARLRNMNRNIRHQSMSTLQTAQQQQQQQQQQSPMASGADTLMTSSGVSSPHSHPGIIQQQATPLAQQPGQSPLARYMMSQSPQNSIYRPQMSPINMINYAGSPTVMIDDEIHFLYKYFNERIQFLTRIIARCQQEGQHEKAVKYRQLHEQVSNFVRNLTPEHLMTARRLKEHVDRMLGPMVMPQINDGTASAPPNSRLVTSGVFEQCQRTIVDYLSKNSTLKYNIAKRFLEPLSEVLNGVPHKTIRLDTECKQVEERISLSTNSHVPISMNHIIECEFAHSSMNTFSYELKPLHDRSSSTPSMLKNKDTMVDDYELTCHFIEIDMPLVPPLKLKLTVQYPNEPPEVLSLTSTAMSLTPTKLENSDGNTFFETISRNFVYFLFKLPTQHTVTDILDIWRTAIRNASLSQNDS</sequence>
<feature type="compositionally biased region" description="Low complexity" evidence="1">
    <location>
        <begin position="251"/>
        <end position="300"/>
    </location>
</feature>
<dbReference type="OrthoDB" id="10055322at2759"/>
<protein>
    <recommendedName>
        <fullName evidence="2">ARC105/Med15 mediator subunit C-terminal domain-containing protein</fullName>
    </recommendedName>
</protein>
<keyword evidence="5" id="KW-1185">Reference proteome</keyword>
<organism evidence="4 5">
    <name type="scientific">Adineta ricciae</name>
    <name type="common">Rotifer</name>
    <dbReference type="NCBI Taxonomy" id="249248"/>
    <lineage>
        <taxon>Eukaryota</taxon>
        <taxon>Metazoa</taxon>
        <taxon>Spiralia</taxon>
        <taxon>Gnathifera</taxon>
        <taxon>Rotifera</taxon>
        <taxon>Eurotatoria</taxon>
        <taxon>Bdelloidea</taxon>
        <taxon>Adinetida</taxon>
        <taxon>Adinetidae</taxon>
        <taxon>Adineta</taxon>
    </lineage>
</organism>
<feature type="compositionally biased region" description="Low complexity" evidence="1">
    <location>
        <begin position="197"/>
        <end position="226"/>
    </location>
</feature>
<dbReference type="InterPro" id="IPR048386">
    <property type="entry name" value="Med15_C"/>
</dbReference>
<name>A0A814TGH3_ADIRI</name>
<accession>A0A814TGH3</accession>
<evidence type="ECO:0000256" key="1">
    <source>
        <dbReference type="SAM" id="MobiDB-lite"/>
    </source>
</evidence>
<feature type="compositionally biased region" description="Low complexity" evidence="1">
    <location>
        <begin position="371"/>
        <end position="382"/>
    </location>
</feature>
<dbReference type="EMBL" id="CAJNOJ010000053">
    <property type="protein sequence ID" value="CAF0970691.1"/>
    <property type="molecule type" value="Genomic_DNA"/>
</dbReference>
<proteinExistence type="predicted"/>
<feature type="region of interest" description="Disordered" evidence="1">
    <location>
        <begin position="197"/>
        <end position="301"/>
    </location>
</feature>
<dbReference type="AlphaFoldDB" id="A0A814TGH3"/>
<feature type="region of interest" description="Disordered" evidence="1">
    <location>
        <begin position="341"/>
        <end position="383"/>
    </location>
</feature>
<dbReference type="Proteomes" id="UP000663828">
    <property type="component" value="Unassembled WGS sequence"/>
</dbReference>
<evidence type="ECO:0000259" key="2">
    <source>
        <dbReference type="Pfam" id="PF21539"/>
    </source>
</evidence>
<evidence type="ECO:0000313" key="4">
    <source>
        <dbReference type="EMBL" id="CAF1161880.1"/>
    </source>
</evidence>
<feature type="compositionally biased region" description="Pro residues" evidence="1">
    <location>
        <begin position="233"/>
        <end position="244"/>
    </location>
</feature>
<feature type="region of interest" description="Disordered" evidence="1">
    <location>
        <begin position="1"/>
        <end position="20"/>
    </location>
</feature>
<dbReference type="EMBL" id="CAJNOR010001547">
    <property type="protein sequence ID" value="CAF1161880.1"/>
    <property type="molecule type" value="Genomic_DNA"/>
</dbReference>